<keyword evidence="2" id="KW-0812">Transmembrane</keyword>
<feature type="transmembrane region" description="Helical" evidence="2">
    <location>
        <begin position="227"/>
        <end position="247"/>
    </location>
</feature>
<feature type="transmembrane region" description="Helical" evidence="2">
    <location>
        <begin position="196"/>
        <end position="215"/>
    </location>
</feature>
<organism evidence="4 5">
    <name type="scientific">Mycena venus</name>
    <dbReference type="NCBI Taxonomy" id="2733690"/>
    <lineage>
        <taxon>Eukaryota</taxon>
        <taxon>Fungi</taxon>
        <taxon>Dikarya</taxon>
        <taxon>Basidiomycota</taxon>
        <taxon>Agaricomycotina</taxon>
        <taxon>Agaricomycetes</taxon>
        <taxon>Agaricomycetidae</taxon>
        <taxon>Agaricales</taxon>
        <taxon>Marasmiineae</taxon>
        <taxon>Mycenaceae</taxon>
        <taxon>Mycena</taxon>
    </lineage>
</organism>
<keyword evidence="5" id="KW-1185">Reference proteome</keyword>
<dbReference type="OrthoDB" id="2995154at2759"/>
<proteinExistence type="predicted"/>
<dbReference type="EMBL" id="JACAZI010000012">
    <property type="protein sequence ID" value="KAF7347465.1"/>
    <property type="molecule type" value="Genomic_DNA"/>
</dbReference>
<feature type="compositionally biased region" description="Basic and acidic residues" evidence="1">
    <location>
        <begin position="16"/>
        <end position="26"/>
    </location>
</feature>
<dbReference type="AlphaFoldDB" id="A0A8H6XWA9"/>
<comment type="caution">
    <text evidence="4">The sequence shown here is derived from an EMBL/GenBank/DDBJ whole genome shotgun (WGS) entry which is preliminary data.</text>
</comment>
<evidence type="ECO:0000313" key="4">
    <source>
        <dbReference type="EMBL" id="KAF7347465.1"/>
    </source>
</evidence>
<feature type="compositionally biased region" description="Polar residues" evidence="1">
    <location>
        <begin position="1"/>
        <end position="15"/>
    </location>
</feature>
<keyword evidence="2" id="KW-0472">Membrane</keyword>
<feature type="region of interest" description="Disordered" evidence="1">
    <location>
        <begin position="1"/>
        <end position="30"/>
    </location>
</feature>
<keyword evidence="2" id="KW-1133">Transmembrane helix</keyword>
<gene>
    <name evidence="4" type="ORF">MVEN_01502500</name>
</gene>
<dbReference type="Proteomes" id="UP000620124">
    <property type="component" value="Unassembled WGS sequence"/>
</dbReference>
<feature type="domain" description="DUF6535" evidence="3">
    <location>
        <begin position="33"/>
        <end position="217"/>
    </location>
</feature>
<reference evidence="4" key="1">
    <citation type="submission" date="2020-05" db="EMBL/GenBank/DDBJ databases">
        <title>Mycena genomes resolve the evolution of fungal bioluminescence.</title>
        <authorList>
            <person name="Tsai I.J."/>
        </authorList>
    </citation>
    <scope>NUCLEOTIDE SEQUENCE</scope>
    <source>
        <strain evidence="4">CCC161011</strain>
    </source>
</reference>
<evidence type="ECO:0000256" key="1">
    <source>
        <dbReference type="SAM" id="MobiDB-lite"/>
    </source>
</evidence>
<name>A0A8H6XWA9_9AGAR</name>
<dbReference type="InterPro" id="IPR045338">
    <property type="entry name" value="DUF6535"/>
</dbReference>
<sequence length="741" mass="82059">MDDNESASPTWSTNSDVRDKTKQRDDDPSENMWSVYMNQVEKHNKVLVECWKADMNSILIFAGLFSASLTTFIIESYRTLSPANPPDPNQTALILALQLLVSQSTVANYTLPSGLLSPSSPQPFVPPTSALICNILWFLSLGFSLSCALSATLVDQWARNYILATESRPSLHKRARISAYLHRGIRRFQMNTVVELIPTLLHISLLLFFAGLVEFMQPINAAISNLMLGMLLFCGSLYLLITFLPIFHSNCPYHTPLSSPWWRLLRALGVVGQRDHVAGTRPPSFESMADARVADATEISHERDERDFEAMRWTLSTLREDSELEPFLGFIPRLVAGFDYSAKLLLHRLLNHDDPTIGLRFRIPRLLGSCAEGRLGPLLAHDRATTCLHAIWSLTMMTVPLSVPFSHASRATLAFDETTLSTIRAVAAQVPSVADCADSAASVVARSLLDMFYEMAEVMEEDVTSFLRSGQWRTRRHVAMRDPEYAARLAPLVTKKVRQQLHALEQLLDAAAQPTTPMLHIVMESLRQYLDDLIDVLAASADRGFEDETALAAEVLEHVHTFHRLLNNAGLSLMLDYLSMIVRSAALPHEAFNTLRRLFLKIGFGVGATRSAPHRAQARLVLCLDEALEANPARGARLPASIINIVLGLAGSALDDLGYAMKARGAVSHYLNGLSPEDVTRDEALNALERLDGLLPVEARAPPVSELLSAHLYANTKIERRRSEAPPPLGVTLFSPHTNNA</sequence>
<protein>
    <recommendedName>
        <fullName evidence="3">DUF6535 domain-containing protein</fullName>
    </recommendedName>
</protein>
<dbReference type="Pfam" id="PF20153">
    <property type="entry name" value="DUF6535"/>
    <property type="match status" value="1"/>
</dbReference>
<evidence type="ECO:0000313" key="5">
    <source>
        <dbReference type="Proteomes" id="UP000620124"/>
    </source>
</evidence>
<evidence type="ECO:0000259" key="3">
    <source>
        <dbReference type="Pfam" id="PF20153"/>
    </source>
</evidence>
<evidence type="ECO:0000256" key="2">
    <source>
        <dbReference type="SAM" id="Phobius"/>
    </source>
</evidence>
<accession>A0A8H6XWA9</accession>